<accession>A0ABS4W7N7</accession>
<evidence type="ECO:0000313" key="3">
    <source>
        <dbReference type="EMBL" id="MBP2372041.1"/>
    </source>
</evidence>
<dbReference type="Pfam" id="PF01451">
    <property type="entry name" value="LMWPc"/>
    <property type="match status" value="1"/>
</dbReference>
<dbReference type="SMART" id="SM00226">
    <property type="entry name" value="LMWPc"/>
    <property type="match status" value="1"/>
</dbReference>
<dbReference type="GO" id="GO:0102100">
    <property type="term" value="F:mycothiol-arsenate ligase activity"/>
    <property type="evidence" value="ECO:0007669"/>
    <property type="project" value="UniProtKB-EC"/>
</dbReference>
<dbReference type="Proteomes" id="UP001519295">
    <property type="component" value="Unassembled WGS sequence"/>
</dbReference>
<feature type="domain" description="Phosphotyrosine protein phosphatase I" evidence="2">
    <location>
        <begin position="5"/>
        <end position="132"/>
    </location>
</feature>
<keyword evidence="4" id="KW-1185">Reference proteome</keyword>
<gene>
    <name evidence="3" type="ORF">JOF36_007814</name>
</gene>
<dbReference type="RefSeq" id="WP_210037079.1">
    <property type="nucleotide sequence ID" value="NZ_JAGINU010000004.1"/>
</dbReference>
<dbReference type="Gene3D" id="3.40.50.2300">
    <property type="match status" value="1"/>
</dbReference>
<name>A0ABS4W7N7_9PSEU</name>
<protein>
    <submittedName>
        <fullName evidence="3">Arsenate-mycothiol transferase</fullName>
        <ecNumber evidence="3">2.8.4.2</ecNumber>
    </submittedName>
</protein>
<dbReference type="PANTHER" id="PTHR43428">
    <property type="entry name" value="ARSENATE REDUCTASE"/>
    <property type="match status" value="1"/>
</dbReference>
<keyword evidence="1" id="KW-0059">Arsenical resistance</keyword>
<evidence type="ECO:0000259" key="2">
    <source>
        <dbReference type="SMART" id="SM00226"/>
    </source>
</evidence>
<keyword evidence="3" id="KW-0808">Transferase</keyword>
<dbReference type="EMBL" id="JAGINU010000004">
    <property type="protein sequence ID" value="MBP2372041.1"/>
    <property type="molecule type" value="Genomic_DNA"/>
</dbReference>
<evidence type="ECO:0000313" key="4">
    <source>
        <dbReference type="Proteomes" id="UP001519295"/>
    </source>
</evidence>
<dbReference type="PANTHER" id="PTHR43428:SF1">
    <property type="entry name" value="ARSENATE REDUCTASE"/>
    <property type="match status" value="1"/>
</dbReference>
<dbReference type="SUPFAM" id="SSF52788">
    <property type="entry name" value="Phosphotyrosine protein phosphatases I"/>
    <property type="match status" value="1"/>
</dbReference>
<reference evidence="3 4" key="1">
    <citation type="submission" date="2021-03" db="EMBL/GenBank/DDBJ databases">
        <title>Sequencing the genomes of 1000 actinobacteria strains.</title>
        <authorList>
            <person name="Klenk H.-P."/>
        </authorList>
    </citation>
    <scope>NUCLEOTIDE SEQUENCE [LARGE SCALE GENOMIC DNA]</scope>
    <source>
        <strain evidence="3 4">DSM 45256</strain>
    </source>
</reference>
<dbReference type="InterPro" id="IPR036196">
    <property type="entry name" value="Ptyr_pPase_sf"/>
</dbReference>
<organism evidence="3 4">
    <name type="scientific">Pseudonocardia parietis</name>
    <dbReference type="NCBI Taxonomy" id="570936"/>
    <lineage>
        <taxon>Bacteria</taxon>
        <taxon>Bacillati</taxon>
        <taxon>Actinomycetota</taxon>
        <taxon>Actinomycetes</taxon>
        <taxon>Pseudonocardiales</taxon>
        <taxon>Pseudonocardiaceae</taxon>
        <taxon>Pseudonocardia</taxon>
    </lineage>
</organism>
<proteinExistence type="predicted"/>
<comment type="caution">
    <text evidence="3">The sequence shown here is derived from an EMBL/GenBank/DDBJ whole genome shotgun (WGS) entry which is preliminary data.</text>
</comment>
<sequence>MTDLPAVLFVCVRNGGKSQMAAGLMRQAADDRVEVHSAGTDPGETINALSAHALAESGADISGESPKSINPELLRRVDLVVTLGRDARVDAGDTEVRNWDTDEPSARGIEGLDRMRLIRDDIAARVDDLLAELTGPSPNP</sequence>
<dbReference type="InterPro" id="IPR023485">
    <property type="entry name" value="Ptyr_pPase"/>
</dbReference>
<dbReference type="EC" id="2.8.4.2" evidence="3"/>
<evidence type="ECO:0000256" key="1">
    <source>
        <dbReference type="ARBA" id="ARBA00022849"/>
    </source>
</evidence>